<dbReference type="Gene3D" id="2.130.10.10">
    <property type="entry name" value="YVTN repeat-like/Quinoprotein amine dehydrogenase"/>
    <property type="match status" value="2"/>
</dbReference>
<accession>A0A162XZW3</accession>
<dbReference type="InterPro" id="IPR036322">
    <property type="entry name" value="WD40_repeat_dom_sf"/>
</dbReference>
<gene>
    <name evidence="1" type="ORF">ST47_g9293</name>
</gene>
<organism evidence="1 2">
    <name type="scientific">Didymella rabiei</name>
    <name type="common">Chickpea ascochyta blight fungus</name>
    <name type="synonym">Mycosphaerella rabiei</name>
    <dbReference type="NCBI Taxonomy" id="5454"/>
    <lineage>
        <taxon>Eukaryota</taxon>
        <taxon>Fungi</taxon>
        <taxon>Dikarya</taxon>
        <taxon>Ascomycota</taxon>
        <taxon>Pezizomycotina</taxon>
        <taxon>Dothideomycetes</taxon>
        <taxon>Pleosporomycetidae</taxon>
        <taxon>Pleosporales</taxon>
        <taxon>Pleosporineae</taxon>
        <taxon>Didymellaceae</taxon>
        <taxon>Ascochyta</taxon>
    </lineage>
</organism>
<name>A0A162XZW3_DIDRA</name>
<dbReference type="EMBL" id="JYNV01000290">
    <property type="protein sequence ID" value="KZM19758.1"/>
    <property type="molecule type" value="Genomic_DNA"/>
</dbReference>
<comment type="caution">
    <text evidence="1">The sequence shown here is derived from an EMBL/GenBank/DDBJ whole genome shotgun (WGS) entry which is preliminary data.</text>
</comment>
<dbReference type="SUPFAM" id="SSF50978">
    <property type="entry name" value="WD40 repeat-like"/>
    <property type="match status" value="1"/>
</dbReference>
<dbReference type="InterPro" id="IPR006594">
    <property type="entry name" value="LisH"/>
</dbReference>
<evidence type="ECO:0000313" key="2">
    <source>
        <dbReference type="Proteomes" id="UP000076837"/>
    </source>
</evidence>
<sequence>MLPSAAELVARFLRTNGYNDTLNSFVKEAGLPPDTGAGSKSSVTIESILHEKKTFDLSLNFEKLGVEDSSRQWAIPAPTVPTVLESLPSWSNILSVAVFDLLLPSATTVGQYIAVTTADRRLHLLNPALPDFELAHSYDSFQDSPILDIVTISSRYMMIASMSGKMLLYDTASDKILDQRKDHSKYVVKIASCSIHGSVIVASAGWDSKVFLYRVDVDGDSPHIGEPLATLTLSSIPETILFVRSPEDGSPILLVARRDSTFLYYYSVPDLNTASFNLLGKQNLAPHSNAWVAFTPADVQTCPTDPSVVAVATSSTPHMKLLIVKLLLPPARPVGIDPDTDVEAAASVAVTQASQARAELLVSDREEAAILVNVSTMAPQTAYSTPRLTWRPDGSGLHVSSDDGVVRGFETSSGKLTVSLEGHEPGSKIRCLWSGYLRARNSGNADLISDQEFAISGGFDQKLILWSL</sequence>
<protein>
    <submittedName>
        <fullName evidence="1">Uncharacterized protein</fullName>
    </submittedName>
</protein>
<reference evidence="1 2" key="1">
    <citation type="journal article" date="2016" name="Sci. Rep.">
        <title>Draft genome sequencing and secretome analysis of fungal phytopathogen Ascochyta rabiei provides insight into the necrotrophic effector repertoire.</title>
        <authorList>
            <person name="Verma S."/>
            <person name="Gazara R.K."/>
            <person name="Nizam S."/>
            <person name="Parween S."/>
            <person name="Chattopadhyay D."/>
            <person name="Verma P.K."/>
        </authorList>
    </citation>
    <scope>NUCLEOTIDE SEQUENCE [LARGE SCALE GENOMIC DNA]</scope>
    <source>
        <strain evidence="1 2">ArDII</strain>
    </source>
</reference>
<dbReference type="STRING" id="5454.A0A162XZW3"/>
<dbReference type="PROSITE" id="PS50896">
    <property type="entry name" value="LISH"/>
    <property type="match status" value="1"/>
</dbReference>
<dbReference type="OrthoDB" id="1932312at2759"/>
<proteinExistence type="predicted"/>
<dbReference type="AlphaFoldDB" id="A0A162XZW3"/>
<dbReference type="Proteomes" id="UP000076837">
    <property type="component" value="Unassembled WGS sequence"/>
</dbReference>
<dbReference type="InterPro" id="IPR015943">
    <property type="entry name" value="WD40/YVTN_repeat-like_dom_sf"/>
</dbReference>
<evidence type="ECO:0000313" key="1">
    <source>
        <dbReference type="EMBL" id="KZM19758.1"/>
    </source>
</evidence>
<keyword evidence="2" id="KW-1185">Reference proteome</keyword>